<accession>A0A0H5SH90</accession>
<dbReference type="PANTHER" id="PTHR40064:SF1">
    <property type="entry name" value="MEMBRANE PROTEIN"/>
    <property type="match status" value="1"/>
</dbReference>
<dbReference type="InterPro" id="IPR038323">
    <property type="entry name" value="ArAE_1_C_sf"/>
</dbReference>
<feature type="transmembrane region" description="Helical" evidence="6">
    <location>
        <begin position="21"/>
        <end position="44"/>
    </location>
</feature>
<dbReference type="OrthoDB" id="357521at2"/>
<name>A0A0H5SH90_HERHM</name>
<dbReference type="RefSeq" id="WP_103202543.1">
    <property type="nucleotide sequence ID" value="NZ_CVTD020000015.1"/>
</dbReference>
<evidence type="ECO:0000256" key="2">
    <source>
        <dbReference type="ARBA" id="ARBA00022475"/>
    </source>
</evidence>
<dbReference type="AlphaFoldDB" id="A0A0H5SH90"/>
<keyword evidence="2" id="KW-1003">Cell membrane</keyword>
<reference evidence="8 9" key="1">
    <citation type="submission" date="2015-06" db="EMBL/GenBank/DDBJ databases">
        <authorList>
            <person name="Wibberg Daniel"/>
        </authorList>
    </citation>
    <scope>NUCLEOTIDE SEQUENCE [LARGE SCALE GENOMIC DNA]</scope>
    <source>
        <strain evidence="8 9">T3/55T</strain>
    </source>
</reference>
<keyword evidence="9" id="KW-1185">Reference proteome</keyword>
<evidence type="ECO:0000259" key="7">
    <source>
        <dbReference type="Pfam" id="PF11728"/>
    </source>
</evidence>
<feature type="transmembrane region" description="Helical" evidence="6">
    <location>
        <begin position="92"/>
        <end position="109"/>
    </location>
</feature>
<dbReference type="GO" id="GO:0005886">
    <property type="term" value="C:plasma membrane"/>
    <property type="evidence" value="ECO:0007669"/>
    <property type="project" value="UniProtKB-SubCell"/>
</dbReference>
<sequence length="381" mass="44114">MDYIFRKDNIKKVQLNKVNPWYIFKAGIGSAIAIILAELFGLSYSPSAGIITLLTIQNTKKETLSIAAKRIISFLLAVTVSYLLFNGFGYNPWVFGIFVLIFAGLSNLFNLKEGISMNSVLMTHFLIEKRMDPQLFFNEVMILGIGMGIGVAVNMFMPSYRKEIFIKQYLLEIEFKKVLRAMAFALKNKKACLIQDFSDDLPNKEKPVFTGIETESGISDQGSLNNENIIINFRDLETLLEELLHKAYEDAGNRLLSDTRYLITYLEMRKHQIEVLKDISRDISNIPVLLKQSIPLADFLNRIADSFHEMNNAKGLLEDLKNLYNHYKQDKLPTTREEFEYRAVLYQILKELEYFLLIKRNFVIDIEKKNMKTYWNNNTDK</sequence>
<dbReference type="Pfam" id="PF06081">
    <property type="entry name" value="ArAE_1"/>
    <property type="match status" value="1"/>
</dbReference>
<evidence type="ECO:0000313" key="8">
    <source>
        <dbReference type="EMBL" id="CRZ34430.1"/>
    </source>
</evidence>
<dbReference type="Gene3D" id="1.20.120.940">
    <property type="entry name" value="Putative aromatic acid exporter, C-terminal domain"/>
    <property type="match status" value="1"/>
</dbReference>
<evidence type="ECO:0000313" key="9">
    <source>
        <dbReference type="Proteomes" id="UP000236497"/>
    </source>
</evidence>
<feature type="transmembrane region" description="Helical" evidence="6">
    <location>
        <begin position="135"/>
        <end position="157"/>
    </location>
</feature>
<evidence type="ECO:0000256" key="5">
    <source>
        <dbReference type="ARBA" id="ARBA00023136"/>
    </source>
</evidence>
<dbReference type="PANTHER" id="PTHR40064">
    <property type="entry name" value="MEMBRANE PROTEIN-RELATED"/>
    <property type="match status" value="1"/>
</dbReference>
<evidence type="ECO:0000256" key="3">
    <source>
        <dbReference type="ARBA" id="ARBA00022692"/>
    </source>
</evidence>
<dbReference type="EMBL" id="CVTD020000015">
    <property type="protein sequence ID" value="CRZ34430.1"/>
    <property type="molecule type" value="Genomic_DNA"/>
</dbReference>
<protein>
    <recommendedName>
        <fullName evidence="7">Putative aromatic acid exporter C-terminal domain-containing protein</fullName>
    </recommendedName>
</protein>
<proteinExistence type="predicted"/>
<keyword evidence="3 6" id="KW-0812">Transmembrane</keyword>
<organism evidence="8 9">
    <name type="scientific">Herbinix hemicellulosilytica</name>
    <dbReference type="NCBI Taxonomy" id="1564487"/>
    <lineage>
        <taxon>Bacteria</taxon>
        <taxon>Bacillati</taxon>
        <taxon>Bacillota</taxon>
        <taxon>Clostridia</taxon>
        <taxon>Lachnospirales</taxon>
        <taxon>Lachnospiraceae</taxon>
        <taxon>Herbinix</taxon>
    </lineage>
</organism>
<gene>
    <name evidence="8" type="ORF">HHT355_1228</name>
</gene>
<keyword evidence="4 6" id="KW-1133">Transmembrane helix</keyword>
<dbReference type="InterPro" id="IPR010343">
    <property type="entry name" value="ArAE_1"/>
</dbReference>
<dbReference type="Proteomes" id="UP000236497">
    <property type="component" value="Unassembled WGS sequence"/>
</dbReference>
<evidence type="ECO:0000256" key="6">
    <source>
        <dbReference type="SAM" id="Phobius"/>
    </source>
</evidence>
<comment type="subcellular location">
    <subcellularLocation>
        <location evidence="1">Cell membrane</location>
        <topology evidence="1">Multi-pass membrane protein</topology>
    </subcellularLocation>
</comment>
<evidence type="ECO:0000256" key="1">
    <source>
        <dbReference type="ARBA" id="ARBA00004651"/>
    </source>
</evidence>
<dbReference type="InterPro" id="IPR052984">
    <property type="entry name" value="UPF0421"/>
</dbReference>
<keyword evidence="5 6" id="KW-0472">Membrane</keyword>
<feature type="domain" description="Putative aromatic acid exporter C-terminal" evidence="7">
    <location>
        <begin position="233"/>
        <end position="360"/>
    </location>
</feature>
<dbReference type="Pfam" id="PF11728">
    <property type="entry name" value="ArAE_1_C"/>
    <property type="match status" value="1"/>
</dbReference>
<evidence type="ECO:0000256" key="4">
    <source>
        <dbReference type="ARBA" id="ARBA00022989"/>
    </source>
</evidence>
<dbReference type="InterPro" id="IPR021062">
    <property type="entry name" value="ArAE_1_C"/>
</dbReference>